<keyword evidence="3" id="KW-1185">Reference proteome</keyword>
<dbReference type="SMART" id="SM00849">
    <property type="entry name" value="Lactamase_B"/>
    <property type="match status" value="1"/>
</dbReference>
<comment type="caution">
    <text evidence="2">The sequence shown here is derived from an EMBL/GenBank/DDBJ whole genome shotgun (WGS) entry which is preliminary data.</text>
</comment>
<feature type="domain" description="Metallo-beta-lactamase" evidence="1">
    <location>
        <begin position="7"/>
        <end position="178"/>
    </location>
</feature>
<dbReference type="SUPFAM" id="SSF56281">
    <property type="entry name" value="Metallo-hydrolase/oxidoreductase"/>
    <property type="match status" value="1"/>
</dbReference>
<evidence type="ECO:0000313" key="3">
    <source>
        <dbReference type="Proteomes" id="UP000321571"/>
    </source>
</evidence>
<dbReference type="EMBL" id="VDUX01000001">
    <property type="protein sequence ID" value="TXL63080.1"/>
    <property type="molecule type" value="Genomic_DNA"/>
</dbReference>
<dbReference type="Proteomes" id="UP000321571">
    <property type="component" value="Unassembled WGS sequence"/>
</dbReference>
<dbReference type="OrthoDB" id="3190691at2"/>
<dbReference type="GO" id="GO:0016787">
    <property type="term" value="F:hydrolase activity"/>
    <property type="evidence" value="ECO:0007669"/>
    <property type="project" value="UniProtKB-KW"/>
</dbReference>
<dbReference type="InterPro" id="IPR001279">
    <property type="entry name" value="Metallo-B-lactamas"/>
</dbReference>
<dbReference type="RefSeq" id="WP_147683363.1">
    <property type="nucleotide sequence ID" value="NZ_VDUX01000001.1"/>
</dbReference>
<dbReference type="AlphaFoldDB" id="A0A5C8NPR9"/>
<name>A0A5C8NPR9_9ACTN</name>
<reference evidence="2 3" key="1">
    <citation type="submission" date="2019-06" db="EMBL/GenBank/DDBJ databases">
        <title>Aeromicrobium sp. nov., isolated from a maize field.</title>
        <authorList>
            <person name="Lin S.-Y."/>
            <person name="Tsai C.-F."/>
            <person name="Young C.-C."/>
        </authorList>
    </citation>
    <scope>NUCLEOTIDE SEQUENCE [LARGE SCALE GENOMIC DNA]</scope>
    <source>
        <strain evidence="2 3">CC-CFT486</strain>
    </source>
</reference>
<evidence type="ECO:0000313" key="2">
    <source>
        <dbReference type="EMBL" id="TXL63080.1"/>
    </source>
</evidence>
<protein>
    <submittedName>
        <fullName evidence="2">MBL fold metallo-hydrolase</fullName>
    </submittedName>
</protein>
<dbReference type="Pfam" id="PF13483">
    <property type="entry name" value="Lactamase_B_3"/>
    <property type="match status" value="1"/>
</dbReference>
<sequence>MKITRHGHAAVLVEAAGARLLIDPGVFCPDETFALDGLDAVVITHQHPDHVDHERLGGLLQRNPGATLLCDPETATVVKAGQWTAHRDGDATAVEALTIQGVGQRHAEIVPAIPRIANTGVLVRADGEPTLFHPGDTYEYAPDDVDVLAVPISAPWAKVAETVEFVTRVAPRVLFGVHDATVSPAGLGIYWSHVENFGGVDDVRRLGPSDTTDVA</sequence>
<keyword evidence="2" id="KW-0378">Hydrolase</keyword>
<dbReference type="InterPro" id="IPR036866">
    <property type="entry name" value="RibonucZ/Hydroxyglut_hydro"/>
</dbReference>
<proteinExistence type="predicted"/>
<organism evidence="2 3">
    <name type="scientific">Aeromicrobium terrae</name>
    <dbReference type="NCBI Taxonomy" id="2498846"/>
    <lineage>
        <taxon>Bacteria</taxon>
        <taxon>Bacillati</taxon>
        <taxon>Actinomycetota</taxon>
        <taxon>Actinomycetes</taxon>
        <taxon>Propionibacteriales</taxon>
        <taxon>Nocardioidaceae</taxon>
        <taxon>Aeromicrobium</taxon>
    </lineage>
</organism>
<dbReference type="Gene3D" id="3.60.15.10">
    <property type="entry name" value="Ribonuclease Z/Hydroxyacylglutathione hydrolase-like"/>
    <property type="match status" value="1"/>
</dbReference>
<accession>A0A5C8NPR9</accession>
<dbReference type="PANTHER" id="PTHR43546">
    <property type="entry name" value="UPF0173 METAL-DEPENDENT HYDROLASE MJ1163-RELATED"/>
    <property type="match status" value="1"/>
</dbReference>
<dbReference type="InterPro" id="IPR050114">
    <property type="entry name" value="UPF0173_UPF0282_UlaG_hydrolase"/>
</dbReference>
<evidence type="ECO:0000259" key="1">
    <source>
        <dbReference type="SMART" id="SM00849"/>
    </source>
</evidence>
<gene>
    <name evidence="2" type="ORF">FHP06_02285</name>
</gene>
<dbReference type="PANTHER" id="PTHR43546:SF3">
    <property type="entry name" value="UPF0173 METAL-DEPENDENT HYDROLASE MJ1163"/>
    <property type="match status" value="1"/>
</dbReference>